<sequence>MVIERVGKATYQLALLPQAEIYLVSHVTWLKLWFGEPPVEIRLLPKDSPQHRRIVLTRRIHRQDRWVNEVLVEWENSEDHFT</sequence>
<protein>
    <submittedName>
        <fullName evidence="1">Uncharacterized protein</fullName>
    </submittedName>
</protein>
<dbReference type="EMBL" id="LR721775">
    <property type="protein sequence ID" value="VVV55377.1"/>
    <property type="molecule type" value="Genomic_DNA"/>
</dbReference>
<dbReference type="Gramene" id="NC10G0248720.1">
    <property type="protein sequence ID" value="NC10G0248720.1:cds"/>
    <property type="gene ID" value="NC10G0248720"/>
</dbReference>
<reference evidence="1" key="1">
    <citation type="submission" date="2019-09" db="EMBL/GenBank/DDBJ databases">
        <authorList>
            <person name="Zhang L."/>
        </authorList>
    </citation>
    <scope>NUCLEOTIDE SEQUENCE</scope>
</reference>
<evidence type="ECO:0000313" key="1">
    <source>
        <dbReference type="EMBL" id="VVV55377.1"/>
    </source>
</evidence>
<accession>A0A5K0WS90</accession>
<organism evidence="1">
    <name type="scientific">Nymphaea colorata</name>
    <name type="common">pocket water lily</name>
    <dbReference type="NCBI Taxonomy" id="210225"/>
    <lineage>
        <taxon>Eukaryota</taxon>
        <taxon>Viridiplantae</taxon>
        <taxon>Streptophyta</taxon>
        <taxon>Embryophyta</taxon>
        <taxon>Tracheophyta</taxon>
        <taxon>Spermatophyta</taxon>
        <taxon>Magnoliopsida</taxon>
        <taxon>Nymphaeales</taxon>
        <taxon>Nymphaeaceae</taxon>
        <taxon>Nymphaea</taxon>
    </lineage>
</organism>
<gene>
    <name evidence="1" type="ORF">NYM_LOCUS5567</name>
</gene>
<dbReference type="AlphaFoldDB" id="A0A5K0WS90"/>
<name>A0A5K0WS90_9MAGN</name>
<proteinExistence type="predicted"/>